<comment type="caution">
    <text evidence="2">The sequence shown here is derived from an EMBL/GenBank/DDBJ whole genome shotgun (WGS) entry which is preliminary data.</text>
</comment>
<feature type="region of interest" description="Disordered" evidence="1">
    <location>
        <begin position="86"/>
        <end position="110"/>
    </location>
</feature>
<reference evidence="2" key="1">
    <citation type="journal article" date="2014" name="Front. Microbiol.">
        <title>High frequency of phylogenetically diverse reductive dehalogenase-homologous genes in deep subseafloor sedimentary metagenomes.</title>
        <authorList>
            <person name="Kawai M."/>
            <person name="Futagami T."/>
            <person name="Toyoda A."/>
            <person name="Takaki Y."/>
            <person name="Nishi S."/>
            <person name="Hori S."/>
            <person name="Arai W."/>
            <person name="Tsubouchi T."/>
            <person name="Morono Y."/>
            <person name="Uchiyama I."/>
            <person name="Ito T."/>
            <person name="Fujiyama A."/>
            <person name="Inagaki F."/>
            <person name="Takami H."/>
        </authorList>
    </citation>
    <scope>NUCLEOTIDE SEQUENCE</scope>
    <source>
        <strain evidence="2">Expedition CK06-06</strain>
    </source>
</reference>
<accession>X1LI51</accession>
<proteinExistence type="predicted"/>
<dbReference type="EMBL" id="BARV01003328">
    <property type="protein sequence ID" value="GAI05486.1"/>
    <property type="molecule type" value="Genomic_DNA"/>
</dbReference>
<feature type="region of interest" description="Disordered" evidence="1">
    <location>
        <begin position="1"/>
        <end position="38"/>
    </location>
</feature>
<gene>
    <name evidence="2" type="ORF">S06H3_08023</name>
</gene>
<evidence type="ECO:0000313" key="2">
    <source>
        <dbReference type="EMBL" id="GAI05486.1"/>
    </source>
</evidence>
<evidence type="ECO:0000256" key="1">
    <source>
        <dbReference type="SAM" id="MobiDB-lite"/>
    </source>
</evidence>
<protein>
    <submittedName>
        <fullName evidence="2">Uncharacterized protein</fullName>
    </submittedName>
</protein>
<sequence>MGLGFTKNDRMDVRTKGGGFKQIGTVFNPLTDNGPHTDTVVDPRLSEVAFNLGLEPEGVEDSDTAIDTVIPTTPVATMKQAHIHTVPSPLVPGDTLGGNTKDTPVGTLAR</sequence>
<dbReference type="AlphaFoldDB" id="X1LI51"/>
<name>X1LI51_9ZZZZ</name>
<organism evidence="2">
    <name type="scientific">marine sediment metagenome</name>
    <dbReference type="NCBI Taxonomy" id="412755"/>
    <lineage>
        <taxon>unclassified sequences</taxon>
        <taxon>metagenomes</taxon>
        <taxon>ecological metagenomes</taxon>
    </lineage>
</organism>